<dbReference type="AlphaFoldDB" id="A0AAE0LE08"/>
<reference evidence="1 2" key="1">
    <citation type="journal article" date="2015" name="Genome Biol. Evol.">
        <title>Comparative Genomics of a Bacterivorous Green Alga Reveals Evolutionary Causalities and Consequences of Phago-Mixotrophic Mode of Nutrition.</title>
        <authorList>
            <person name="Burns J.A."/>
            <person name="Paasch A."/>
            <person name="Narechania A."/>
            <person name="Kim E."/>
        </authorList>
    </citation>
    <scope>NUCLEOTIDE SEQUENCE [LARGE SCALE GENOMIC DNA]</scope>
    <source>
        <strain evidence="1 2">PLY_AMNH</strain>
    </source>
</reference>
<organism evidence="1 2">
    <name type="scientific">Cymbomonas tetramitiformis</name>
    <dbReference type="NCBI Taxonomy" id="36881"/>
    <lineage>
        <taxon>Eukaryota</taxon>
        <taxon>Viridiplantae</taxon>
        <taxon>Chlorophyta</taxon>
        <taxon>Pyramimonadophyceae</taxon>
        <taxon>Pyramimonadales</taxon>
        <taxon>Pyramimonadaceae</taxon>
        <taxon>Cymbomonas</taxon>
    </lineage>
</organism>
<keyword evidence="2" id="KW-1185">Reference proteome</keyword>
<evidence type="ECO:0000313" key="1">
    <source>
        <dbReference type="EMBL" id="KAK3281329.1"/>
    </source>
</evidence>
<proteinExistence type="predicted"/>
<evidence type="ECO:0000313" key="2">
    <source>
        <dbReference type="Proteomes" id="UP001190700"/>
    </source>
</evidence>
<dbReference type="EMBL" id="LGRX02003882">
    <property type="protein sequence ID" value="KAK3281329.1"/>
    <property type="molecule type" value="Genomic_DNA"/>
</dbReference>
<gene>
    <name evidence="1" type="ORF">CYMTET_10872</name>
</gene>
<name>A0AAE0LE08_9CHLO</name>
<comment type="caution">
    <text evidence="1">The sequence shown here is derived from an EMBL/GenBank/DDBJ whole genome shotgun (WGS) entry which is preliminary data.</text>
</comment>
<accession>A0AAE0LE08</accession>
<sequence length="83" mass="8386">MAVTVDAEVVKAAAEAMAVVMEGAVEAVKGVVKAAEAVAVPTEEVVVKGGIHPVVWVEEAEEVVVVAEIMGEVMAAGVMEVVA</sequence>
<dbReference type="Proteomes" id="UP001190700">
    <property type="component" value="Unassembled WGS sequence"/>
</dbReference>
<protein>
    <submittedName>
        <fullName evidence="1">Uncharacterized protein</fullName>
    </submittedName>
</protein>